<dbReference type="InParanoid" id="A0A0V0R9K9"/>
<dbReference type="PANTHER" id="PTHR11533:SF299">
    <property type="entry name" value="AMINOPEPTIDASE"/>
    <property type="match status" value="1"/>
</dbReference>
<dbReference type="InterPro" id="IPR042097">
    <property type="entry name" value="Aminopeptidase_N-like_N_sf"/>
</dbReference>
<keyword evidence="6" id="KW-0862">Zinc</keyword>
<dbReference type="GO" id="GO:0043171">
    <property type="term" value="P:peptide catabolic process"/>
    <property type="evidence" value="ECO:0007669"/>
    <property type="project" value="TreeGrafter"/>
</dbReference>
<dbReference type="OMA" id="CAYTNTG"/>
<feature type="domain" description="Aminopeptidase N-like N-terminal" evidence="10">
    <location>
        <begin position="26"/>
        <end position="189"/>
    </location>
</feature>
<feature type="domain" description="Peptidase M1 membrane alanine aminopeptidase" evidence="8">
    <location>
        <begin position="260"/>
        <end position="468"/>
    </location>
</feature>
<evidence type="ECO:0000259" key="10">
    <source>
        <dbReference type="Pfam" id="PF17900"/>
    </source>
</evidence>
<gene>
    <name evidence="11" type="ORF">PPERSA_10930</name>
</gene>
<comment type="similarity">
    <text evidence="2">Belongs to the peptidase M1 family.</text>
</comment>
<dbReference type="GO" id="GO:0005737">
    <property type="term" value="C:cytoplasm"/>
    <property type="evidence" value="ECO:0007669"/>
    <property type="project" value="TreeGrafter"/>
</dbReference>
<dbReference type="Gene3D" id="1.10.390.10">
    <property type="entry name" value="Neutral Protease Domain 2"/>
    <property type="match status" value="1"/>
</dbReference>
<dbReference type="GO" id="GO:0005615">
    <property type="term" value="C:extracellular space"/>
    <property type="evidence" value="ECO:0007669"/>
    <property type="project" value="TreeGrafter"/>
</dbReference>
<keyword evidence="5" id="KW-0378">Hydrolase</keyword>
<keyword evidence="12" id="KW-1185">Reference proteome</keyword>
<protein>
    <submittedName>
        <fullName evidence="11">Uncharacterized protein</fullName>
    </submittedName>
</protein>
<keyword evidence="4" id="KW-0479">Metal-binding</keyword>
<dbReference type="OrthoDB" id="10031169at2759"/>
<keyword evidence="3" id="KW-0645">Protease</keyword>
<dbReference type="InterPro" id="IPR050344">
    <property type="entry name" value="Peptidase_M1_aminopeptidases"/>
</dbReference>
<evidence type="ECO:0000313" key="12">
    <source>
        <dbReference type="Proteomes" id="UP000054937"/>
    </source>
</evidence>
<dbReference type="InterPro" id="IPR045357">
    <property type="entry name" value="Aminopeptidase_N-like_N"/>
</dbReference>
<dbReference type="Gene3D" id="2.60.40.1730">
    <property type="entry name" value="tricorn interacting facor f3 domain"/>
    <property type="match status" value="1"/>
</dbReference>
<evidence type="ECO:0000256" key="6">
    <source>
        <dbReference type="ARBA" id="ARBA00022833"/>
    </source>
</evidence>
<dbReference type="Proteomes" id="UP000054937">
    <property type="component" value="Unassembled WGS sequence"/>
</dbReference>
<evidence type="ECO:0000256" key="4">
    <source>
        <dbReference type="ARBA" id="ARBA00022723"/>
    </source>
</evidence>
<evidence type="ECO:0000313" key="11">
    <source>
        <dbReference type="EMBL" id="KRX11163.1"/>
    </source>
</evidence>
<dbReference type="SUPFAM" id="SSF55486">
    <property type="entry name" value="Metalloproteases ('zincins'), catalytic domain"/>
    <property type="match status" value="1"/>
</dbReference>
<evidence type="ECO:0000256" key="7">
    <source>
        <dbReference type="ARBA" id="ARBA00023049"/>
    </source>
</evidence>
<dbReference type="CDD" id="cd09602">
    <property type="entry name" value="M1_APN"/>
    <property type="match status" value="1"/>
</dbReference>
<evidence type="ECO:0000259" key="8">
    <source>
        <dbReference type="Pfam" id="PF01433"/>
    </source>
</evidence>
<dbReference type="InterPro" id="IPR014782">
    <property type="entry name" value="Peptidase_M1_dom"/>
</dbReference>
<evidence type="ECO:0000256" key="5">
    <source>
        <dbReference type="ARBA" id="ARBA00022801"/>
    </source>
</evidence>
<dbReference type="GO" id="GO:0008270">
    <property type="term" value="F:zinc ion binding"/>
    <property type="evidence" value="ECO:0007669"/>
    <property type="project" value="InterPro"/>
</dbReference>
<dbReference type="InterPro" id="IPR001930">
    <property type="entry name" value="Peptidase_M1"/>
</dbReference>
<keyword evidence="7" id="KW-0482">Metalloprotease</keyword>
<dbReference type="GO" id="GO:0006508">
    <property type="term" value="P:proteolysis"/>
    <property type="evidence" value="ECO:0007669"/>
    <property type="project" value="UniProtKB-KW"/>
</dbReference>
<feature type="domain" description="ERAP1-like C-terminal" evidence="9">
    <location>
        <begin position="548"/>
        <end position="867"/>
    </location>
</feature>
<dbReference type="PRINTS" id="PR00756">
    <property type="entry name" value="ALADIPTASE"/>
</dbReference>
<dbReference type="GO" id="GO:0042277">
    <property type="term" value="F:peptide binding"/>
    <property type="evidence" value="ECO:0007669"/>
    <property type="project" value="TreeGrafter"/>
</dbReference>
<dbReference type="AlphaFoldDB" id="A0A0V0R9K9"/>
<comment type="caution">
    <text evidence="11">The sequence shown here is derived from an EMBL/GenBank/DDBJ whole genome shotgun (WGS) entry which is preliminary data.</text>
</comment>
<dbReference type="EMBL" id="LDAU01000006">
    <property type="protein sequence ID" value="KRX11163.1"/>
    <property type="molecule type" value="Genomic_DNA"/>
</dbReference>
<comment type="cofactor">
    <cofactor evidence="1">
        <name>Zn(2+)</name>
        <dbReference type="ChEBI" id="CHEBI:29105"/>
    </cofactor>
</comment>
<organism evidence="11 12">
    <name type="scientific">Pseudocohnilembus persalinus</name>
    <name type="common">Ciliate</name>
    <dbReference type="NCBI Taxonomy" id="266149"/>
    <lineage>
        <taxon>Eukaryota</taxon>
        <taxon>Sar</taxon>
        <taxon>Alveolata</taxon>
        <taxon>Ciliophora</taxon>
        <taxon>Intramacronucleata</taxon>
        <taxon>Oligohymenophorea</taxon>
        <taxon>Scuticociliatia</taxon>
        <taxon>Philasterida</taxon>
        <taxon>Pseudocohnilembidae</taxon>
        <taxon>Pseudocohnilembus</taxon>
    </lineage>
</organism>
<dbReference type="PANTHER" id="PTHR11533">
    <property type="entry name" value="PROTEASE M1 ZINC METALLOPROTEASE"/>
    <property type="match status" value="1"/>
</dbReference>
<accession>A0A0V0R9K9</accession>
<dbReference type="Pfam" id="PF17900">
    <property type="entry name" value="Peptidase_M1_N"/>
    <property type="match status" value="1"/>
</dbReference>
<dbReference type="InterPro" id="IPR024571">
    <property type="entry name" value="ERAP1-like_C_dom"/>
</dbReference>
<dbReference type="GO" id="GO:0016020">
    <property type="term" value="C:membrane"/>
    <property type="evidence" value="ECO:0007669"/>
    <property type="project" value="TreeGrafter"/>
</dbReference>
<evidence type="ECO:0000259" key="9">
    <source>
        <dbReference type="Pfam" id="PF11838"/>
    </source>
</evidence>
<dbReference type="InterPro" id="IPR027268">
    <property type="entry name" value="Peptidase_M4/M1_CTD_sf"/>
</dbReference>
<reference evidence="11 12" key="1">
    <citation type="journal article" date="2015" name="Sci. Rep.">
        <title>Genome of the facultative scuticociliatosis pathogen Pseudocohnilembus persalinus provides insight into its virulence through horizontal gene transfer.</title>
        <authorList>
            <person name="Xiong J."/>
            <person name="Wang G."/>
            <person name="Cheng J."/>
            <person name="Tian M."/>
            <person name="Pan X."/>
            <person name="Warren A."/>
            <person name="Jiang C."/>
            <person name="Yuan D."/>
            <person name="Miao W."/>
        </authorList>
    </citation>
    <scope>NUCLEOTIDE SEQUENCE [LARGE SCALE GENOMIC DNA]</scope>
    <source>
        <strain evidence="11">36N120E</strain>
    </source>
</reference>
<proteinExistence type="inferred from homology"/>
<dbReference type="Pfam" id="PF01433">
    <property type="entry name" value="Peptidase_M1"/>
    <property type="match status" value="1"/>
</dbReference>
<evidence type="ECO:0000256" key="1">
    <source>
        <dbReference type="ARBA" id="ARBA00001947"/>
    </source>
</evidence>
<evidence type="ECO:0000256" key="3">
    <source>
        <dbReference type="ARBA" id="ARBA00022670"/>
    </source>
</evidence>
<sequence>MSSQKPKYLTQAQAEKRFSFLKQGTIHYKLHMRYNKGKNYEGQVEVSFELSDNFTANDELIIDINTEKILSLYINENKIQNINYDGLFVHMPGSNFKLKEKNTIFINYKNFYANDGNGLHSFVDSDEKQYIYSQCEAYFCNRIFPVFDQPDLKCTLSLEIDAPADFTVLFNTNEDKSVQKENQLTAFQNYQQEVEQFKSQTPSDYVHHSFPRTLPLPSYLFGFIAGPFSKISNPNKNQKIPMNIYCRESLLKYTQDLSEYIFEVTEQSMEVYEQFFGYKFAFPKYDQIFCPEFNCGAMENAGLVTFNDLYIFKEAVDAVRLTNFANTITHELAHHWFGNLVTMKWWNDLWLNESFADFISHFCLTKMNVKSRQNANVWSIFNNRKGWGYRADQLATTHPIAGDVPNTEAAESIFDGITYAKGASSLRQLLSLMGEEAFSAAMTKYFNKYAFKYQILSDFIANLNEYMSSQKPSLNECFPHFDPSNTQKQATLKIKQSVALSNHPTLRFHKMKVAFFKENGEIQHQDVILQPQEITEIQYDGSQNYKAVLLNYEDETFIKILLDQHSIEFFKKNLCKVQDLLTRTLIWRSFYDMVRDGKLNSEEYIDIFIQNISKEQSDEIIGSQFSFMTVALHSLTPKKFQEQLGDKLFNFTIKYLSEVDKNNTNKVVSIKKNLPSFAFSEDSLDQLVQWYNKKHSILNDFEIGLSAEWSIIKKIHQSPKFSLEEKNKYFDLQAEKDQSDTLKNMRAYCDAAIATPEQREQLYKQYTDPNSKEMSLRTKEYSIQGFNNRKRVEQLQGFYERWYNDLVPYAQNFQTRDHISAFFNGLLPITDDIQGLIDKLVKKYDEVNNNHFEILRKSIQESIDDLRLKLRAHNCFYANAKLANAQNL</sequence>
<evidence type="ECO:0000256" key="2">
    <source>
        <dbReference type="ARBA" id="ARBA00010136"/>
    </source>
</evidence>
<dbReference type="SUPFAM" id="SSF63737">
    <property type="entry name" value="Leukotriene A4 hydrolase N-terminal domain"/>
    <property type="match status" value="1"/>
</dbReference>
<dbReference type="Pfam" id="PF11838">
    <property type="entry name" value="ERAP1_C"/>
    <property type="match status" value="1"/>
</dbReference>
<name>A0A0V0R9K9_PSEPJ</name>
<dbReference type="GO" id="GO:0070006">
    <property type="term" value="F:metalloaminopeptidase activity"/>
    <property type="evidence" value="ECO:0007669"/>
    <property type="project" value="TreeGrafter"/>
</dbReference>